<dbReference type="OrthoDB" id="9807019at2"/>
<dbReference type="GO" id="GO:0008289">
    <property type="term" value="F:lipid binding"/>
    <property type="evidence" value="ECO:0007669"/>
    <property type="project" value="UniProtKB-KW"/>
</dbReference>
<dbReference type="InterPro" id="IPR010921">
    <property type="entry name" value="Trp_repressor/repl_initiator"/>
</dbReference>
<dbReference type="PROSITE" id="PS01008">
    <property type="entry name" value="DNAA"/>
    <property type="match status" value="1"/>
</dbReference>
<evidence type="ECO:0000256" key="11">
    <source>
        <dbReference type="RuleBase" id="RU004227"/>
    </source>
</evidence>
<comment type="subunit">
    <text evidence="8">Oligomerizes as a right-handed, spiral filament on DNA at oriC.</text>
</comment>
<dbReference type="AlphaFoldDB" id="J0D4Q9"/>
<evidence type="ECO:0000256" key="8">
    <source>
        <dbReference type="HAMAP-Rule" id="MF_00377"/>
    </source>
</evidence>
<evidence type="ECO:0000313" key="15">
    <source>
        <dbReference type="Proteomes" id="UP000006415"/>
    </source>
</evidence>
<dbReference type="GO" id="GO:0003688">
    <property type="term" value="F:DNA replication origin binding"/>
    <property type="evidence" value="ECO:0007669"/>
    <property type="project" value="UniProtKB-UniRule"/>
</dbReference>
<evidence type="ECO:0000256" key="6">
    <source>
        <dbReference type="ARBA" id="ARBA00023121"/>
    </source>
</evidence>
<keyword evidence="15" id="KW-1185">Reference proteome</keyword>
<dbReference type="Gene3D" id="3.40.50.300">
    <property type="entry name" value="P-loop containing nucleotide triphosphate hydrolases"/>
    <property type="match status" value="1"/>
</dbReference>
<dbReference type="PANTHER" id="PTHR30050">
    <property type="entry name" value="CHROMOSOMAL REPLICATION INITIATOR PROTEIN DNAA"/>
    <property type="match status" value="1"/>
</dbReference>
<feature type="domain" description="AAA+ ATPase" evidence="12">
    <location>
        <begin position="273"/>
        <end position="409"/>
    </location>
</feature>
<keyword evidence="7 8" id="KW-0238">DNA-binding</keyword>
<keyword evidence="4 8" id="KW-0547">Nucleotide-binding</keyword>
<accession>J0D4Q9</accession>
<dbReference type="InterPro" id="IPR001957">
    <property type="entry name" value="Chromosome_initiator_DnaA"/>
</dbReference>
<keyword evidence="6 8" id="KW-0446">Lipid-binding</keyword>
<feature type="region of interest" description="Domain I, interacts with DnaA modulators" evidence="8">
    <location>
        <begin position="1"/>
        <end position="188"/>
    </location>
</feature>
<dbReference type="eggNOG" id="COG0593">
    <property type="taxonomic scope" value="Bacteria"/>
</dbReference>
<evidence type="ECO:0000256" key="4">
    <source>
        <dbReference type="ARBA" id="ARBA00022741"/>
    </source>
</evidence>
<dbReference type="HOGENOM" id="CLU_026910_2_2_11"/>
<keyword evidence="5 8" id="KW-0067">ATP-binding</keyword>
<dbReference type="NCBIfam" id="TIGR00362">
    <property type="entry name" value="DnaA"/>
    <property type="match status" value="1"/>
</dbReference>
<dbReference type="GO" id="GO:0006275">
    <property type="term" value="P:regulation of DNA replication"/>
    <property type="evidence" value="ECO:0007669"/>
    <property type="project" value="UniProtKB-UniRule"/>
</dbReference>
<dbReference type="GO" id="GO:0005886">
    <property type="term" value="C:plasma membrane"/>
    <property type="evidence" value="ECO:0007669"/>
    <property type="project" value="TreeGrafter"/>
</dbReference>
<dbReference type="InterPro" id="IPR027417">
    <property type="entry name" value="P-loop_NTPase"/>
</dbReference>
<comment type="caution">
    <text evidence="8">Lacks conserved residue(s) required for the propagation of feature annotation.</text>
</comment>
<comment type="similarity">
    <text evidence="1 8 11">Belongs to the DnaA family.</text>
</comment>
<dbReference type="GO" id="GO:0005524">
    <property type="term" value="F:ATP binding"/>
    <property type="evidence" value="ECO:0007669"/>
    <property type="project" value="UniProtKB-UniRule"/>
</dbReference>
<proteinExistence type="inferred from homology"/>
<dbReference type="SUPFAM" id="SSF52540">
    <property type="entry name" value="P-loop containing nucleoside triphosphate hydrolases"/>
    <property type="match status" value="1"/>
</dbReference>
<evidence type="ECO:0000256" key="2">
    <source>
        <dbReference type="ARBA" id="ARBA00022490"/>
    </source>
</evidence>
<dbReference type="SUPFAM" id="SSF48295">
    <property type="entry name" value="TrpR-like"/>
    <property type="match status" value="1"/>
</dbReference>
<evidence type="ECO:0000313" key="14">
    <source>
        <dbReference type="EMBL" id="EJD64925.1"/>
    </source>
</evidence>
<evidence type="ECO:0000256" key="3">
    <source>
        <dbReference type="ARBA" id="ARBA00022705"/>
    </source>
</evidence>
<dbReference type="CDD" id="cd06571">
    <property type="entry name" value="Bac_DnaA_C"/>
    <property type="match status" value="1"/>
</dbReference>
<dbReference type="EMBL" id="AGZS01000003">
    <property type="protein sequence ID" value="EJD64925.1"/>
    <property type="molecule type" value="Genomic_DNA"/>
</dbReference>
<dbReference type="Gene3D" id="1.10.1750.10">
    <property type="match status" value="1"/>
</dbReference>
<feature type="binding site" evidence="8">
    <location>
        <position position="288"/>
    </location>
    <ligand>
        <name>ATP</name>
        <dbReference type="ChEBI" id="CHEBI:30616"/>
    </ligand>
</feature>
<comment type="function">
    <text evidence="8 10">Plays an essential role in the initiation and regulation of chromosomal replication. ATP-DnaA binds to the origin of replication (oriC) to initiate formation of the DNA replication initiation complex once per cell cycle. Binds the DnaA box (a 9 base pair repeat at the origin) and separates the double-stranded (ds)DNA. Forms a right-handed helical filament on oriC DNA; dsDNA binds to the exterior of the filament while single-stranded (ss)DNA is stabiized in the filament's interior. The ATP-DnaA-oriC complex binds and stabilizes one strand of the AT-rich DNA unwinding element (DUE), permitting loading of DNA polymerase. After initiation quickly degrades to an ADP-DnaA complex that is not apt for DNA replication. Binds acidic phospholipids.</text>
</comment>
<reference evidence="14 15" key="1">
    <citation type="submission" date="2012-01" db="EMBL/GenBank/DDBJ databases">
        <title>The Genome Sequence of Scardovia wiggsiae F0424.</title>
        <authorList>
            <consortium name="The Broad Institute Genome Sequencing Platform"/>
            <person name="Earl A."/>
            <person name="Ward D."/>
            <person name="Feldgarden M."/>
            <person name="Gevers D."/>
            <person name="Izard J."/>
            <person name="Ganesan A."/>
            <person name="Baranova O.V."/>
            <person name="Blanton J.M."/>
            <person name="Tanner A.C."/>
            <person name="Mathney J."/>
            <person name="Dewhirst F.E."/>
            <person name="Young S.K."/>
            <person name="Zeng Q."/>
            <person name="Gargeya S."/>
            <person name="Fitzgerald M."/>
            <person name="Haas B."/>
            <person name="Abouelleil A."/>
            <person name="Alvarado L."/>
            <person name="Arachchi H.M."/>
            <person name="Berlin A."/>
            <person name="Chapman S.B."/>
            <person name="Gearin G."/>
            <person name="Goldberg J."/>
            <person name="Griggs A."/>
            <person name="Gujja S."/>
            <person name="Hansen M."/>
            <person name="Heiman D."/>
            <person name="Howarth C."/>
            <person name="Larimer J."/>
            <person name="Lui A."/>
            <person name="MacDonald P.J.P."/>
            <person name="McCowen C."/>
            <person name="Montmayeur A."/>
            <person name="Murphy C."/>
            <person name="Neiman D."/>
            <person name="Pearson M."/>
            <person name="Priest M."/>
            <person name="Roberts A."/>
            <person name="Saif S."/>
            <person name="Shea T."/>
            <person name="Sisk P."/>
            <person name="Stolte C."/>
            <person name="Sykes S."/>
            <person name="Wortman J."/>
            <person name="Nusbaum C."/>
            <person name="Birren B."/>
        </authorList>
    </citation>
    <scope>NUCLEOTIDE SEQUENCE [LARGE SCALE GENOMIC DNA]</scope>
    <source>
        <strain evidence="14 15">F0424</strain>
    </source>
</reference>
<dbReference type="PANTHER" id="PTHR30050:SF2">
    <property type="entry name" value="CHROMOSOMAL REPLICATION INITIATOR PROTEIN DNAA"/>
    <property type="match status" value="1"/>
</dbReference>
<feature type="binding site" evidence="8">
    <location>
        <position position="286"/>
    </location>
    <ligand>
        <name>ATP</name>
        <dbReference type="ChEBI" id="CHEBI:30616"/>
    </ligand>
</feature>
<dbReference type="Proteomes" id="UP000006415">
    <property type="component" value="Unassembled WGS sequence"/>
</dbReference>
<dbReference type="STRING" id="857290.HMPREF9156_00800"/>
<dbReference type="GO" id="GO:0006270">
    <property type="term" value="P:DNA replication initiation"/>
    <property type="evidence" value="ECO:0007669"/>
    <property type="project" value="UniProtKB-UniRule"/>
</dbReference>
<evidence type="ECO:0000259" key="13">
    <source>
        <dbReference type="SMART" id="SM00760"/>
    </source>
</evidence>
<feature type="binding site" evidence="8">
    <location>
        <position position="287"/>
    </location>
    <ligand>
        <name>ATP</name>
        <dbReference type="ChEBI" id="CHEBI:30616"/>
    </ligand>
</feature>
<evidence type="ECO:0000256" key="10">
    <source>
        <dbReference type="RuleBase" id="RU000577"/>
    </source>
</evidence>
<feature type="binding site" evidence="8">
    <location>
        <position position="284"/>
    </location>
    <ligand>
        <name>ATP</name>
        <dbReference type="ChEBI" id="CHEBI:30616"/>
    </ligand>
</feature>
<dbReference type="InterPro" id="IPR018312">
    <property type="entry name" value="Chromosome_initiator_DnaA_CS"/>
</dbReference>
<organism evidence="14 15">
    <name type="scientific">Scardovia wiggsiae F0424</name>
    <dbReference type="NCBI Taxonomy" id="857290"/>
    <lineage>
        <taxon>Bacteria</taxon>
        <taxon>Bacillati</taxon>
        <taxon>Actinomycetota</taxon>
        <taxon>Actinomycetes</taxon>
        <taxon>Bifidobacteriales</taxon>
        <taxon>Bifidobacteriaceae</taxon>
        <taxon>Scardovia</taxon>
    </lineage>
</organism>
<dbReference type="InterPro" id="IPR003593">
    <property type="entry name" value="AAA+_ATPase"/>
</dbReference>
<evidence type="ECO:0000256" key="7">
    <source>
        <dbReference type="ARBA" id="ARBA00023125"/>
    </source>
</evidence>
<dbReference type="SMART" id="SM00382">
    <property type="entry name" value="AAA"/>
    <property type="match status" value="1"/>
</dbReference>
<evidence type="ECO:0000259" key="12">
    <source>
        <dbReference type="SMART" id="SM00382"/>
    </source>
</evidence>
<protein>
    <recommendedName>
        <fullName evidence="8 9">Chromosomal replication initiator protein DnaA</fullName>
    </recommendedName>
</protein>
<dbReference type="SMART" id="SM00760">
    <property type="entry name" value="Bac_DnaA_C"/>
    <property type="match status" value="1"/>
</dbReference>
<feature type="region of interest" description="Domain IV, binds dsDNA" evidence="8">
    <location>
        <begin position="461"/>
        <end position="589"/>
    </location>
</feature>
<dbReference type="PRINTS" id="PR00051">
    <property type="entry name" value="DNAA"/>
</dbReference>
<sequence>MALHHSNTEPTAQQLWSRTRNYMKDQGYLSPRDTNLVSEVSALGVFDNMIILSVDADSLRSTLENKLHDDINECLSTVSDKPMTFIVKVNTPNNPYTDTANTADSDINRNNAGYKDNGGSGYAELGTETGINPYEPDLSISENIGIDPGLIGNVENPEGTGTSSTFAPRKTKGYTEPYTPAHYGQHASEVLHNEPSAEHKDAPFHDPIYEGGREPQPADNIQNQPHLPKTQISRNAVTHLNPYATFDTFVQGTSNRFAKSAAVIVAEAPGTADYNPLFIYGGSGLGKTHLLNAVGNYVLRQDPKATVRYVTAEEFVNDFVSALAAGARKQAALANFTKKYRNVDVLLLDDIQFFRGTETMEQFFHTFNELTSTGKQIVIASDVAPNNLKGFNERLRTRFNKGLVVDVAPPEKETRLAILRLKVSNSTVPVPNDVLDYIADKITDSVRELEGALTRVTAIATLNDQPVSRTLAEQTLHDFFNSDVEVTPTSIITNVAHHYTLTFDDIVGPSRTKNVAEARQVSMYLIREMTSLSLVDIGEIFGGRDHSTVMHACKKIANEMGKKRALYNNVNEITMYIKQKDSISPVSRN</sequence>
<dbReference type="InterPro" id="IPR020591">
    <property type="entry name" value="Chromosome_initiator_DnaA-like"/>
</dbReference>
<dbReference type="CDD" id="cd00009">
    <property type="entry name" value="AAA"/>
    <property type="match status" value="1"/>
</dbReference>
<dbReference type="Pfam" id="PF08299">
    <property type="entry name" value="Bac_DnaA_C"/>
    <property type="match status" value="1"/>
</dbReference>
<dbReference type="Pfam" id="PF00308">
    <property type="entry name" value="Bac_DnaA"/>
    <property type="match status" value="1"/>
</dbReference>
<name>J0D4Q9_9BIFI</name>
<dbReference type="RefSeq" id="WP_007147864.1">
    <property type="nucleotide sequence ID" value="NZ_AKCI01000001.1"/>
</dbReference>
<gene>
    <name evidence="8" type="primary">dnaA</name>
    <name evidence="14" type="ORF">HMPREF9156_00800</name>
</gene>
<dbReference type="FunFam" id="3.40.50.300:FF:000668">
    <property type="entry name" value="Chromosomal replication initiator protein DnaA"/>
    <property type="match status" value="1"/>
</dbReference>
<evidence type="ECO:0000256" key="5">
    <source>
        <dbReference type="ARBA" id="ARBA00022840"/>
    </source>
</evidence>
<comment type="domain">
    <text evidence="8">Domain I is involved in oligomerization and binding regulators, domain II is flexibile and of varying length in different bacteria, domain III forms the AAA+ region, while domain IV binds dsDNA.</text>
</comment>
<dbReference type="InterPro" id="IPR013317">
    <property type="entry name" value="DnaA_dom"/>
</dbReference>
<dbReference type="InterPro" id="IPR013159">
    <property type="entry name" value="DnaA_C"/>
</dbReference>
<dbReference type="Gene3D" id="1.10.8.60">
    <property type="match status" value="1"/>
</dbReference>
<evidence type="ECO:0000256" key="9">
    <source>
        <dbReference type="NCBIfam" id="TIGR00362"/>
    </source>
</evidence>
<dbReference type="GO" id="GO:0005737">
    <property type="term" value="C:cytoplasm"/>
    <property type="evidence" value="ECO:0007669"/>
    <property type="project" value="UniProtKB-SubCell"/>
</dbReference>
<keyword evidence="3 8" id="KW-0235">DNA replication</keyword>
<dbReference type="HAMAP" id="MF_00377">
    <property type="entry name" value="DnaA_bact"/>
    <property type="match status" value="1"/>
</dbReference>
<evidence type="ECO:0000256" key="1">
    <source>
        <dbReference type="ARBA" id="ARBA00006583"/>
    </source>
</evidence>
<keyword evidence="2 8" id="KW-0963">Cytoplasm</keyword>
<feature type="domain" description="Chromosomal replication initiator DnaA C-terminal" evidence="13">
    <location>
        <begin position="487"/>
        <end position="556"/>
    </location>
</feature>
<comment type="subcellular location">
    <subcellularLocation>
        <location evidence="8">Cytoplasm</location>
    </subcellularLocation>
</comment>
<comment type="caution">
    <text evidence="14">The sequence shown here is derived from an EMBL/GenBank/DDBJ whole genome shotgun (WGS) entry which is preliminary data.</text>
</comment>